<evidence type="ECO:0000256" key="1">
    <source>
        <dbReference type="SAM" id="SignalP"/>
    </source>
</evidence>
<dbReference type="GO" id="GO:0020037">
    <property type="term" value="F:heme binding"/>
    <property type="evidence" value="ECO:0007669"/>
    <property type="project" value="InterPro"/>
</dbReference>
<protein>
    <submittedName>
        <fullName evidence="2">Uncharacterized protein</fullName>
    </submittedName>
</protein>
<dbReference type="GO" id="GO:0005506">
    <property type="term" value="F:iron ion binding"/>
    <property type="evidence" value="ECO:0007669"/>
    <property type="project" value="InterPro"/>
</dbReference>
<dbReference type="AlphaFoldDB" id="A0A9Q0V380"/>
<keyword evidence="1" id="KW-0732">Signal</keyword>
<reference evidence="2" key="1">
    <citation type="submission" date="2022-11" db="EMBL/GenBank/DDBJ databases">
        <authorList>
            <person name="Hyden B.L."/>
            <person name="Feng K."/>
            <person name="Yates T."/>
            <person name="Jawdy S."/>
            <person name="Smart L.B."/>
            <person name="Muchero W."/>
        </authorList>
    </citation>
    <scope>NUCLEOTIDE SEQUENCE</scope>
    <source>
        <tissue evidence="2">Shoot tip</tissue>
    </source>
</reference>
<dbReference type="OrthoDB" id="812937at2759"/>
<organism evidence="2 3">
    <name type="scientific">Salix purpurea</name>
    <name type="common">Purple osier willow</name>
    <dbReference type="NCBI Taxonomy" id="77065"/>
    <lineage>
        <taxon>Eukaryota</taxon>
        <taxon>Viridiplantae</taxon>
        <taxon>Streptophyta</taxon>
        <taxon>Embryophyta</taxon>
        <taxon>Tracheophyta</taxon>
        <taxon>Spermatophyta</taxon>
        <taxon>Magnoliopsida</taxon>
        <taxon>eudicotyledons</taxon>
        <taxon>Gunneridae</taxon>
        <taxon>Pentapetalae</taxon>
        <taxon>rosids</taxon>
        <taxon>fabids</taxon>
        <taxon>Malpighiales</taxon>
        <taxon>Salicaceae</taxon>
        <taxon>Saliceae</taxon>
        <taxon>Salix</taxon>
    </lineage>
</organism>
<gene>
    <name evidence="2" type="ORF">OIU79_000511</name>
</gene>
<evidence type="ECO:0000313" key="3">
    <source>
        <dbReference type="Proteomes" id="UP001151532"/>
    </source>
</evidence>
<dbReference type="InterPro" id="IPR036396">
    <property type="entry name" value="Cyt_P450_sf"/>
</dbReference>
<reference evidence="2" key="2">
    <citation type="journal article" date="2023" name="Int. J. Mol. Sci.">
        <title>De Novo Assembly and Annotation of 11 Diverse Shrub Willow (Salix) Genomes Reveals Novel Gene Organization in Sex-Linked Regions.</title>
        <authorList>
            <person name="Hyden B."/>
            <person name="Feng K."/>
            <person name="Yates T.B."/>
            <person name="Jawdy S."/>
            <person name="Cereghino C."/>
            <person name="Smart L.B."/>
            <person name="Muchero W."/>
        </authorList>
    </citation>
    <scope>NUCLEOTIDE SEQUENCE</scope>
    <source>
        <tissue evidence="2">Shoot tip</tissue>
    </source>
</reference>
<feature type="chain" id="PRO_5040310868" evidence="1">
    <location>
        <begin position="25"/>
        <end position="58"/>
    </location>
</feature>
<dbReference type="Proteomes" id="UP001151532">
    <property type="component" value="Chromosome 7"/>
</dbReference>
<dbReference type="EMBL" id="JAPFFK010000010">
    <property type="protein sequence ID" value="KAJ6740393.1"/>
    <property type="molecule type" value="Genomic_DNA"/>
</dbReference>
<comment type="caution">
    <text evidence="2">The sequence shown here is derived from an EMBL/GenBank/DDBJ whole genome shotgun (WGS) entry which is preliminary data.</text>
</comment>
<accession>A0A9Q0V380</accession>
<evidence type="ECO:0000313" key="2">
    <source>
        <dbReference type="EMBL" id="KAJ6740393.1"/>
    </source>
</evidence>
<feature type="signal peptide" evidence="1">
    <location>
        <begin position="1"/>
        <end position="24"/>
    </location>
</feature>
<sequence>MALRVINLVMGQLLQCFEFTAVDGKEVDMTETAATLMVKITPLELICKARPNTHNLLA</sequence>
<keyword evidence="3" id="KW-1185">Reference proteome</keyword>
<proteinExistence type="predicted"/>
<name>A0A9Q0V380_SALPP</name>
<dbReference type="SUPFAM" id="SSF48264">
    <property type="entry name" value="Cytochrome P450"/>
    <property type="match status" value="1"/>
</dbReference>
<dbReference type="GO" id="GO:0004497">
    <property type="term" value="F:monooxygenase activity"/>
    <property type="evidence" value="ECO:0007669"/>
    <property type="project" value="InterPro"/>
</dbReference>
<dbReference type="GO" id="GO:0016705">
    <property type="term" value="F:oxidoreductase activity, acting on paired donors, with incorporation or reduction of molecular oxygen"/>
    <property type="evidence" value="ECO:0007669"/>
    <property type="project" value="InterPro"/>
</dbReference>